<accession>A0A8C1L9Y1</accession>
<evidence type="ECO:0000256" key="6">
    <source>
        <dbReference type="ARBA" id="ARBA00022691"/>
    </source>
</evidence>
<dbReference type="InterPro" id="IPR001214">
    <property type="entry name" value="SET_dom"/>
</dbReference>
<dbReference type="PROSITE" id="PS50280">
    <property type="entry name" value="SET"/>
    <property type="match status" value="1"/>
</dbReference>
<organism evidence="11 12">
    <name type="scientific">Cyprinus carpio</name>
    <name type="common">Common carp</name>
    <dbReference type="NCBI Taxonomy" id="7962"/>
    <lineage>
        <taxon>Eukaryota</taxon>
        <taxon>Metazoa</taxon>
        <taxon>Chordata</taxon>
        <taxon>Craniata</taxon>
        <taxon>Vertebrata</taxon>
        <taxon>Euteleostomi</taxon>
        <taxon>Actinopterygii</taxon>
        <taxon>Neopterygii</taxon>
        <taxon>Teleostei</taxon>
        <taxon>Ostariophysi</taxon>
        <taxon>Cypriniformes</taxon>
        <taxon>Cyprinidae</taxon>
        <taxon>Cyprininae</taxon>
        <taxon>Cyprinus</taxon>
    </lineage>
</organism>
<dbReference type="Gene3D" id="2.170.270.10">
    <property type="entry name" value="SET domain"/>
    <property type="match status" value="1"/>
</dbReference>
<feature type="compositionally biased region" description="Polar residues" evidence="9">
    <location>
        <begin position="2109"/>
        <end position="2140"/>
    </location>
</feature>
<feature type="compositionally biased region" description="Polar residues" evidence="9">
    <location>
        <begin position="425"/>
        <end position="441"/>
    </location>
</feature>
<feature type="region of interest" description="Disordered" evidence="9">
    <location>
        <begin position="894"/>
        <end position="1048"/>
    </location>
</feature>
<dbReference type="GO" id="GO:0042799">
    <property type="term" value="F:histone H4K20 methyltransferase activity"/>
    <property type="evidence" value="ECO:0007669"/>
    <property type="project" value="TreeGrafter"/>
</dbReference>
<dbReference type="FunFam" id="1.10.10.1700:FF:000001">
    <property type="entry name" value="Histone-lysine N-methyltransferase"/>
    <property type="match status" value="1"/>
</dbReference>
<dbReference type="Ensembl" id="ENSCCRT00010064304.1">
    <property type="protein sequence ID" value="ENSCCRP00010058680.1"/>
    <property type="gene ID" value="ENSCCRG00010024835.1"/>
</dbReference>
<feature type="region of interest" description="Disordered" evidence="9">
    <location>
        <begin position="2094"/>
        <end position="2147"/>
    </location>
</feature>
<feature type="domain" description="SET" evidence="10">
    <location>
        <begin position="110"/>
        <end position="259"/>
    </location>
</feature>
<gene>
    <name evidence="11" type="primary">LOC109060291</name>
</gene>
<feature type="compositionally biased region" description="Low complexity" evidence="9">
    <location>
        <begin position="936"/>
        <end position="945"/>
    </location>
</feature>
<keyword evidence="8" id="KW-0539">Nucleus</keyword>
<feature type="region of interest" description="Disordered" evidence="9">
    <location>
        <begin position="697"/>
        <end position="740"/>
    </location>
</feature>
<name>A0A8C1L9Y1_CYPCA</name>
<dbReference type="PANTHER" id="PTHR12977">
    <property type="entry name" value="SUPPRESSOR OF VARIEGATION 4-20-RELATED"/>
    <property type="match status" value="1"/>
</dbReference>
<feature type="compositionally biased region" description="Low complexity" evidence="9">
    <location>
        <begin position="653"/>
        <end position="673"/>
    </location>
</feature>
<feature type="region of interest" description="Disordered" evidence="9">
    <location>
        <begin position="1835"/>
        <end position="1884"/>
    </location>
</feature>
<evidence type="ECO:0000313" key="12">
    <source>
        <dbReference type="Proteomes" id="UP000694427"/>
    </source>
</evidence>
<feature type="region of interest" description="Disordered" evidence="9">
    <location>
        <begin position="514"/>
        <end position="607"/>
    </location>
</feature>
<feature type="compositionally biased region" description="Polar residues" evidence="9">
    <location>
        <begin position="1861"/>
        <end position="1874"/>
    </location>
</feature>
<comment type="subcellular location">
    <subcellularLocation>
        <location evidence="2">Chromosome</location>
    </subcellularLocation>
    <subcellularLocation>
        <location evidence="1">Nucleus</location>
    </subcellularLocation>
</comment>
<evidence type="ECO:0000256" key="5">
    <source>
        <dbReference type="ARBA" id="ARBA00022679"/>
    </source>
</evidence>
<feature type="compositionally biased region" description="Polar residues" evidence="9">
    <location>
        <begin position="1576"/>
        <end position="1588"/>
    </location>
</feature>
<dbReference type="GO" id="GO:0005694">
    <property type="term" value="C:chromosome"/>
    <property type="evidence" value="ECO:0007669"/>
    <property type="project" value="UniProtKB-SubCell"/>
</dbReference>
<feature type="compositionally biased region" description="Polar residues" evidence="9">
    <location>
        <begin position="963"/>
        <end position="972"/>
    </location>
</feature>
<keyword evidence="7" id="KW-0156">Chromatin regulator</keyword>
<keyword evidence="12" id="KW-1185">Reference proteome</keyword>
<feature type="compositionally biased region" description="Low complexity" evidence="9">
    <location>
        <begin position="1299"/>
        <end position="1313"/>
    </location>
</feature>
<feature type="compositionally biased region" description="Basic and acidic residues" evidence="9">
    <location>
        <begin position="924"/>
        <end position="934"/>
    </location>
</feature>
<dbReference type="InterPro" id="IPR046341">
    <property type="entry name" value="SET_dom_sf"/>
</dbReference>
<keyword evidence="5" id="KW-0808">Transferase</keyword>
<dbReference type="SUPFAM" id="SSF82199">
    <property type="entry name" value="SET domain"/>
    <property type="match status" value="1"/>
</dbReference>
<feature type="region of interest" description="Disordered" evidence="9">
    <location>
        <begin position="1907"/>
        <end position="1927"/>
    </location>
</feature>
<evidence type="ECO:0000256" key="8">
    <source>
        <dbReference type="ARBA" id="ARBA00023242"/>
    </source>
</evidence>
<dbReference type="GO" id="GO:0005634">
    <property type="term" value="C:nucleus"/>
    <property type="evidence" value="ECO:0007669"/>
    <property type="project" value="UniProtKB-SubCell"/>
</dbReference>
<keyword evidence="3" id="KW-0158">Chromosome</keyword>
<protein>
    <recommendedName>
        <fullName evidence="10">SET domain-containing protein</fullName>
    </recommendedName>
</protein>
<feature type="region of interest" description="Disordered" evidence="9">
    <location>
        <begin position="422"/>
        <end position="456"/>
    </location>
</feature>
<keyword evidence="4" id="KW-0489">Methyltransferase</keyword>
<feature type="compositionally biased region" description="Polar residues" evidence="9">
    <location>
        <begin position="721"/>
        <end position="732"/>
    </location>
</feature>
<keyword evidence="6" id="KW-0949">S-adenosyl-L-methionine</keyword>
<evidence type="ECO:0000256" key="1">
    <source>
        <dbReference type="ARBA" id="ARBA00004123"/>
    </source>
</evidence>
<evidence type="ECO:0000256" key="9">
    <source>
        <dbReference type="SAM" id="MobiDB-lite"/>
    </source>
</evidence>
<dbReference type="GO" id="GO:0032259">
    <property type="term" value="P:methylation"/>
    <property type="evidence" value="ECO:0007669"/>
    <property type="project" value="UniProtKB-KW"/>
</dbReference>
<feature type="compositionally biased region" description="Polar residues" evidence="9">
    <location>
        <begin position="533"/>
        <end position="554"/>
    </location>
</feature>
<sequence>MEGSYRMSVRELCETDDLATSLVLDPLLGFSTHKMNISPPPEIRRWGYLRETLLRFKRTHDFQATFDALLDGEWVSGYFTGLGSHRQELLKQHMYRYMTAFLLDSGVNIEPCNRYSSETNGAKITSTRHWLVGERVEVLQGCIAELSPEDSAVLRAGVNDFSVMYSTRKRCAQLWLGPAAFINHGEQARMHKWISKIHIFQNTVFGNLQDLITIFSVLFLLLGEDCRPNCTFDPGDKNGACVKVVRPISPGEEITCYYGDSFFGENNEMCECCTCERRGEGSFKKRDQSPDVACSGDPSGQKYVFRETDLRLNRNRGNGTPKPFLTVSNSALPMRNTYSQRTKRNALVLSKMRKTDRWRREEHCKQVEKRTQNLLSSLPHLKLKELSICLYQHSTNFLLSCKDPLSKERALLYLIEKERPKPQRITKNSKSVSPPLSSANINGPEETKDEDGEMLNGDPVIRFKPFTLGCVSSVHERDSMKAKGGNIEASSVRIVHQGISSRTRNILRSRLSSLQARRRSKLSRFKKRRTRLIKSNSKLSTGQNECSDSQTQDGKQQKGSEVESKDTTNPVLISPGKPCNDKHVHVDGDAGTNSDKSSQTESTVIRETQQSVLRDCLREVAGDRRHISGSIAPRAGDVSACVASETSGDHRQSVSSSAVSDTPSLSSPSPNSPVSFHSGLNRYLRVSLVRVAIPGKPEVESTGQREADSRRDKVTAPAAASVQQSTKFNGSKDSNRQGKKGVKELYFTPVNMESADKYLKVTCDLETGIDTVTQPVVKELVDVYGKDEHEIEGKQDNKVVTVASVEVTIPKNSEVAVMKRKRADKDEKQTQVERIPEVQDKESTIKKQEEVIVEENHLKKKVVTARFGSRTVVVKEARVLLKDIRKNLSCKFSQQDKDANDQRPPCSYSGKEEADNIKTLSLTDNKETKDKHEALNNGNENPNNGLTAADHPNIHGDTPVKQPENTLISSEPPSMCKVSLDHSPQSSIPLKKRAFRESLDTDPEQDVNVPATPCTDVSKGKEPILDNLLPKPSESSSVDTTLLKRPESESSLTLKANVGVGSKKRDSSKSIKTLSKQYCKTLQNAHRGPGRRNVRVPEYRGGTSNVHVCERTINDPKHETSKITEAVNCNMGEENQAKSDKGVEGRNKGPGDCEIIDNIERAISDELSTSNVSDNTEEEQKHNVRIRLKRKRGKEWAMECTDEAKSVADKSGQQQCLALVDPFRAILDSVSILNAEMERIRGHGEAENNVGLEKATKAVQDVLEHCRKECAAKPVKRQQNRSAVCINKKNVSTPKEIVQDSSDVTDKQQQQKSSDPKIEADIDDIKPLPLIRLCRRAEGKWEVEWKEAHNEDGSTDTVHGEPEKLTSVFSTPATVEQMPLGNVKDENPSQCQQLMAGRSCTKGTETFRDPLNFETSPLPLSLSPLSLHSPYNDGLAGVSNVSGCIQAKEIVREQVSDNFDSLKPGVSRSDSKGRNDICLSNNLLQINKSLSKLQALSQSQVCEKSVPNNTSVPNNASQIQSPPISPFSTDCGFSNYSEDVLDFPCLNLESYDQMPAQNNLASSLIDYCPGEPHNTGSFSSPFSQSPTDAWNPETPYLGSPSPASNFSSDEELSFPEIVFSQSDTSSSIGASQLSLFKDKLCNTATSSAPLQDPEKDLYLSDGELSKTPIELQVQEDSATRFLPKDLTMFNNASTSAKQSGHSNSRLHPQEKKKFNFLDSIVNLKSSESGLAKIDVKDNGPLSLHCSKAKSESVFPNQLTQSLHGAGPQSNLVTPFHADYPGAFNSGNALFRSNDKKLPFFSNPKNVFKNEEGQNACRVSVAAGSSKSHNNLESIYACPGPSSSHSGKESSARSPNAGFSRLASNLQKNPKNVPSKQYPANLGPQSDRIHPVYFISSSKTTTNFFKNNSGLKSQISRNDKDPSLSSTFLFPSSQGSQCYSTTQSKLSKLEKPHAVVAPTQNTQLSGVSSIQPSKNQMCSNISHCDSSDFNFSSSLSPPASQHSSPHLGYRESSIHEVPLIKTQSTTFEHGPPPHQSYVVNFTGDHSLTLGYSEDGESLNYSGSGPANYTYHCLMEPSGTQGRLVVEACGPSNFSPPPSVSRFAGSKVHGGQNSKDQQQQGTGTHPCNSLHFSTSHSQSNPITERKPKRLRLVVTDGTVDLDLQYTD</sequence>
<dbReference type="InterPro" id="IPR039977">
    <property type="entry name" value="Suv4-20/Set9"/>
</dbReference>
<reference evidence="11" key="2">
    <citation type="submission" date="2025-09" db="UniProtKB">
        <authorList>
            <consortium name="Ensembl"/>
        </authorList>
    </citation>
    <scope>IDENTIFICATION</scope>
</reference>
<feature type="region of interest" description="Disordered" evidence="9">
    <location>
        <begin position="641"/>
        <end position="673"/>
    </location>
</feature>
<evidence type="ECO:0000256" key="7">
    <source>
        <dbReference type="ARBA" id="ARBA00022853"/>
    </source>
</evidence>
<evidence type="ECO:0000256" key="4">
    <source>
        <dbReference type="ARBA" id="ARBA00022603"/>
    </source>
</evidence>
<evidence type="ECO:0000256" key="3">
    <source>
        <dbReference type="ARBA" id="ARBA00022454"/>
    </source>
</evidence>
<dbReference type="PANTHER" id="PTHR12977:SF4">
    <property type="entry name" value="HISTONE-LYSINE N-METHYLTRANSFERASE KMT5B"/>
    <property type="match status" value="1"/>
</dbReference>
<feature type="compositionally biased region" description="Basic and acidic residues" evidence="9">
    <location>
        <begin position="697"/>
        <end position="714"/>
    </location>
</feature>
<feature type="region of interest" description="Disordered" evidence="9">
    <location>
        <begin position="1576"/>
        <end position="1608"/>
    </location>
</feature>
<dbReference type="Gene3D" id="1.10.10.1700">
    <property type="entry name" value="Histone-lysine N-methyltransferase"/>
    <property type="match status" value="1"/>
</dbReference>
<evidence type="ECO:0000313" key="11">
    <source>
        <dbReference type="Ensembl" id="ENSCCRP00010058680.1"/>
    </source>
</evidence>
<feature type="compositionally biased region" description="Basic and acidic residues" evidence="9">
    <location>
        <begin position="555"/>
        <end position="566"/>
    </location>
</feature>
<feature type="compositionally biased region" description="Polar residues" evidence="9">
    <location>
        <begin position="591"/>
        <end position="607"/>
    </location>
</feature>
<evidence type="ECO:0000256" key="2">
    <source>
        <dbReference type="ARBA" id="ARBA00004286"/>
    </source>
</evidence>
<feature type="compositionally biased region" description="Basic and acidic residues" evidence="9">
    <location>
        <begin position="579"/>
        <end position="588"/>
    </location>
</feature>
<evidence type="ECO:0000259" key="10">
    <source>
        <dbReference type="PROSITE" id="PS50280"/>
    </source>
</evidence>
<feature type="compositionally biased region" description="Basic residues" evidence="9">
    <location>
        <begin position="516"/>
        <end position="532"/>
    </location>
</feature>
<dbReference type="Proteomes" id="UP000694427">
    <property type="component" value="Unplaced"/>
</dbReference>
<dbReference type="InterPro" id="IPR041938">
    <property type="entry name" value="Hist-Lys_N-MTase_N"/>
</dbReference>
<feature type="region of interest" description="Disordered" evidence="9">
    <location>
        <begin position="1296"/>
        <end position="1319"/>
    </location>
</feature>
<dbReference type="Pfam" id="PF00856">
    <property type="entry name" value="SET"/>
    <property type="match status" value="1"/>
</dbReference>
<proteinExistence type="predicted"/>
<reference evidence="11" key="1">
    <citation type="submission" date="2025-08" db="UniProtKB">
        <authorList>
            <consortium name="Ensembl"/>
        </authorList>
    </citation>
    <scope>IDENTIFICATION</scope>
</reference>